<evidence type="ECO:0000256" key="4">
    <source>
        <dbReference type="ARBA" id="ARBA00022989"/>
    </source>
</evidence>
<comment type="similarity">
    <text evidence="2">Belongs to the TDE1 family.</text>
</comment>
<protein>
    <recommendedName>
        <fullName evidence="9">Serine incorporator 2</fullName>
    </recommendedName>
</protein>
<dbReference type="Ensembl" id="ENSSGRT00000051191.1">
    <property type="protein sequence ID" value="ENSSGRP00000047879.1"/>
    <property type="gene ID" value="ENSSGRG00000025537.1"/>
</dbReference>
<comment type="subcellular location">
    <subcellularLocation>
        <location evidence="1">Membrane</location>
        <topology evidence="1">Multi-pass membrane protein</topology>
    </subcellularLocation>
</comment>
<dbReference type="Pfam" id="PF03348">
    <property type="entry name" value="Serinc"/>
    <property type="match status" value="1"/>
</dbReference>
<organism evidence="7 8">
    <name type="scientific">Sinocyclocheilus grahami</name>
    <name type="common">Dianchi golden-line fish</name>
    <name type="synonym">Barbus grahami</name>
    <dbReference type="NCBI Taxonomy" id="75366"/>
    <lineage>
        <taxon>Eukaryota</taxon>
        <taxon>Metazoa</taxon>
        <taxon>Chordata</taxon>
        <taxon>Craniata</taxon>
        <taxon>Vertebrata</taxon>
        <taxon>Euteleostomi</taxon>
        <taxon>Actinopterygii</taxon>
        <taxon>Neopterygii</taxon>
        <taxon>Teleostei</taxon>
        <taxon>Ostariophysi</taxon>
        <taxon>Cypriniformes</taxon>
        <taxon>Cyprinidae</taxon>
        <taxon>Cyprininae</taxon>
        <taxon>Sinocyclocheilus</taxon>
    </lineage>
</organism>
<evidence type="ECO:0000256" key="6">
    <source>
        <dbReference type="SAM" id="Phobius"/>
    </source>
</evidence>
<reference evidence="7" key="1">
    <citation type="submission" date="2025-08" db="UniProtKB">
        <authorList>
            <consortium name="Ensembl"/>
        </authorList>
    </citation>
    <scope>IDENTIFICATION</scope>
</reference>
<evidence type="ECO:0000313" key="8">
    <source>
        <dbReference type="Proteomes" id="UP000472262"/>
    </source>
</evidence>
<name>A0A672NCP5_SINGR</name>
<evidence type="ECO:0000256" key="3">
    <source>
        <dbReference type="ARBA" id="ARBA00022692"/>
    </source>
</evidence>
<dbReference type="PANTHER" id="PTHR10383">
    <property type="entry name" value="SERINE INCORPORATOR"/>
    <property type="match status" value="1"/>
</dbReference>
<sequence>PGSHIVCCSPCSASCLCGSAPCLLSGCCPSTYNSTVTRLAFSFFLLLGTVVSIIMILPGMETQLKKIPGFCEGGSSIPGVHGKVNCEIIVGYKSVYRMCFAMACFYLIPM</sequence>
<dbReference type="AlphaFoldDB" id="A0A672NCP5"/>
<dbReference type="GO" id="GO:0016020">
    <property type="term" value="C:membrane"/>
    <property type="evidence" value="ECO:0007669"/>
    <property type="project" value="UniProtKB-SubCell"/>
</dbReference>
<reference evidence="7" key="2">
    <citation type="submission" date="2025-09" db="UniProtKB">
        <authorList>
            <consortium name="Ensembl"/>
        </authorList>
    </citation>
    <scope>IDENTIFICATION</scope>
</reference>
<dbReference type="PANTHER" id="PTHR10383:SF22">
    <property type="entry name" value="SERINE INCORPORATOR 2"/>
    <property type="match status" value="1"/>
</dbReference>
<feature type="transmembrane region" description="Helical" evidence="6">
    <location>
        <begin position="39"/>
        <end position="57"/>
    </location>
</feature>
<evidence type="ECO:0000256" key="2">
    <source>
        <dbReference type="ARBA" id="ARBA00006665"/>
    </source>
</evidence>
<proteinExistence type="inferred from homology"/>
<evidence type="ECO:0008006" key="9">
    <source>
        <dbReference type="Google" id="ProtNLM"/>
    </source>
</evidence>
<keyword evidence="5 6" id="KW-0472">Membrane</keyword>
<accession>A0A672NCP5</accession>
<evidence type="ECO:0000256" key="1">
    <source>
        <dbReference type="ARBA" id="ARBA00004141"/>
    </source>
</evidence>
<keyword evidence="8" id="KW-1185">Reference proteome</keyword>
<dbReference type="InParanoid" id="A0A672NCP5"/>
<keyword evidence="3 6" id="KW-0812">Transmembrane</keyword>
<evidence type="ECO:0000256" key="5">
    <source>
        <dbReference type="ARBA" id="ARBA00023136"/>
    </source>
</evidence>
<evidence type="ECO:0000313" key="7">
    <source>
        <dbReference type="Ensembl" id="ENSSGRP00000047879.1"/>
    </source>
</evidence>
<dbReference type="OMA" id="NITCITL"/>
<keyword evidence="4 6" id="KW-1133">Transmembrane helix</keyword>
<dbReference type="InterPro" id="IPR005016">
    <property type="entry name" value="TDE1/TMS"/>
</dbReference>
<dbReference type="Proteomes" id="UP000472262">
    <property type="component" value="Unassembled WGS sequence"/>
</dbReference>